<dbReference type="EMBL" id="QJVC01000001">
    <property type="protein sequence ID" value="PYI40184.1"/>
    <property type="molecule type" value="Genomic_DNA"/>
</dbReference>
<gene>
    <name evidence="1" type="ORF">CVS30_01315</name>
</gene>
<dbReference type="AlphaFoldDB" id="A0A2V5J088"/>
<proteinExistence type="predicted"/>
<sequence>MYGGKDIRMRGPVEGKWPKLQISFLIRPQPPEVKGHIRRTNCGFVSQLHVEAAGCESEKIGHADTLDIHGYAGAHKEALCVARHWKSVRQAAEAP</sequence>
<dbReference type="Proteomes" id="UP000247980">
    <property type="component" value="Unassembled WGS sequence"/>
</dbReference>
<comment type="caution">
    <text evidence="1">The sequence shown here is derived from an EMBL/GenBank/DDBJ whole genome shotgun (WGS) entry which is preliminary data.</text>
</comment>
<evidence type="ECO:0000313" key="2">
    <source>
        <dbReference type="Proteomes" id="UP000247980"/>
    </source>
</evidence>
<accession>A0A2V5J088</accession>
<name>A0A2V5J088_9MICC</name>
<keyword evidence="2" id="KW-1185">Reference proteome</keyword>
<protein>
    <submittedName>
        <fullName evidence="1">Uncharacterized protein</fullName>
    </submittedName>
</protein>
<evidence type="ECO:0000313" key="1">
    <source>
        <dbReference type="EMBL" id="PYI40184.1"/>
    </source>
</evidence>
<organism evidence="1 2">
    <name type="scientific">Arthrobacter psychrolactophilus</name>
    <dbReference type="NCBI Taxonomy" id="92442"/>
    <lineage>
        <taxon>Bacteria</taxon>
        <taxon>Bacillati</taxon>
        <taxon>Actinomycetota</taxon>
        <taxon>Actinomycetes</taxon>
        <taxon>Micrococcales</taxon>
        <taxon>Micrococcaceae</taxon>
        <taxon>Arthrobacter</taxon>
    </lineage>
</organism>
<reference evidence="1 2" key="1">
    <citation type="submission" date="2018-05" db="EMBL/GenBank/DDBJ databases">
        <title>Genetic diversity of glacier-inhabiting Cryobacterium bacteria in China and description of Cryobacterium mengkeensis sp. nov. and Arthrobacter glacialis sp. nov.</title>
        <authorList>
            <person name="Liu Q."/>
            <person name="Xin Y.-H."/>
        </authorList>
    </citation>
    <scope>NUCLEOTIDE SEQUENCE [LARGE SCALE GENOMIC DNA]</scope>
    <source>
        <strain evidence="1 2">B7</strain>
    </source>
</reference>